<dbReference type="Proteomes" id="UP001270004">
    <property type="component" value="Unassembled WGS sequence"/>
</dbReference>
<protein>
    <recommendedName>
        <fullName evidence="4">Polysaccharide biosynthesis protein cpsH(V)</fullName>
    </recommendedName>
</protein>
<feature type="transmembrane region" description="Helical" evidence="1">
    <location>
        <begin position="191"/>
        <end position="210"/>
    </location>
</feature>
<feature type="transmembrane region" description="Helical" evidence="1">
    <location>
        <begin position="317"/>
        <end position="335"/>
    </location>
</feature>
<gene>
    <name evidence="2" type="ORF">SHY70_03900</name>
</gene>
<feature type="transmembrane region" description="Helical" evidence="1">
    <location>
        <begin position="285"/>
        <end position="305"/>
    </location>
</feature>
<evidence type="ECO:0000313" key="3">
    <source>
        <dbReference type="Proteomes" id="UP001270004"/>
    </source>
</evidence>
<evidence type="ECO:0008006" key="4">
    <source>
        <dbReference type="Google" id="ProtNLM"/>
    </source>
</evidence>
<feature type="transmembrane region" description="Helical" evidence="1">
    <location>
        <begin position="142"/>
        <end position="162"/>
    </location>
</feature>
<evidence type="ECO:0000313" key="2">
    <source>
        <dbReference type="EMBL" id="MDX5037423.1"/>
    </source>
</evidence>
<accession>A0AAW9DES6</accession>
<comment type="caution">
    <text evidence="2">The sequence shown here is derived from an EMBL/GenBank/DDBJ whole genome shotgun (WGS) entry which is preliminary data.</text>
</comment>
<dbReference type="EMBL" id="JAWWZK010000005">
    <property type="protein sequence ID" value="MDX5037423.1"/>
    <property type="molecule type" value="Genomic_DNA"/>
</dbReference>
<dbReference type="AlphaFoldDB" id="A0AAW9DES6"/>
<feature type="transmembrane region" description="Helical" evidence="1">
    <location>
        <begin position="61"/>
        <end position="88"/>
    </location>
</feature>
<keyword evidence="1" id="KW-1133">Transmembrane helix</keyword>
<feature type="transmembrane region" description="Helical" evidence="1">
    <location>
        <begin position="222"/>
        <end position="242"/>
    </location>
</feature>
<feature type="transmembrane region" description="Helical" evidence="1">
    <location>
        <begin position="31"/>
        <end position="49"/>
    </location>
</feature>
<sequence length="362" mass="42209">MIKSTKGELLYITALFMIAFAKGFGLDSSSLIYNAIFYVSMVFIFLKVIHERWMVDEFYRICTIIILLLLNFLFGKDISYLFSFIYLVGTKNIDINKILKTLLWARGLSFISLLIVNFLGLINSRAILFYRNGYFIMRSDLGFGHPNLAQSSFSMIVLLFCYLFRNRINFLTCILIAVFNHILYQQTFSRTSYYLTILILIFFYLERILPELIKKITDYAKYVQFALLVLTVILAKWIQLPIIQKLDILFTGRIYYSAISLNYGTSLFGKPLSAIPVLFDNSYSLILYNSGLLMTVLLMYSYYKTASNHTLRNNKRTLIFFIMLSIILFSESYYANVLFNVTLFFSFKELVWNGVNEEGKSK</sequence>
<dbReference type="RefSeq" id="WP_044763434.1">
    <property type="nucleotide sequence ID" value="NZ_CEDZ01000131.1"/>
</dbReference>
<name>A0AAW9DES6_STRSU</name>
<feature type="transmembrane region" description="Helical" evidence="1">
    <location>
        <begin position="254"/>
        <end position="279"/>
    </location>
</feature>
<proteinExistence type="predicted"/>
<keyword evidence="1" id="KW-0472">Membrane</keyword>
<feature type="transmembrane region" description="Helical" evidence="1">
    <location>
        <begin position="9"/>
        <end position="25"/>
    </location>
</feature>
<organism evidence="2 3">
    <name type="scientific">Streptococcus suis</name>
    <dbReference type="NCBI Taxonomy" id="1307"/>
    <lineage>
        <taxon>Bacteria</taxon>
        <taxon>Bacillati</taxon>
        <taxon>Bacillota</taxon>
        <taxon>Bacilli</taxon>
        <taxon>Lactobacillales</taxon>
        <taxon>Streptococcaceae</taxon>
        <taxon>Streptococcus</taxon>
    </lineage>
</organism>
<keyword evidence="1" id="KW-0812">Transmembrane</keyword>
<evidence type="ECO:0000256" key="1">
    <source>
        <dbReference type="SAM" id="Phobius"/>
    </source>
</evidence>
<reference evidence="2" key="1">
    <citation type="submission" date="2023-11" db="EMBL/GenBank/DDBJ databases">
        <title>Antimicrobial resistance in invasive Streptococcus suis isolated in Spain and the associated genetic mechanisms.</title>
        <authorList>
            <person name="Uruen C."/>
            <person name="Arenas J.A."/>
        </authorList>
    </citation>
    <scope>NUCLEOTIDE SEQUENCE</scope>
    <source>
        <strain evidence="2">Ss_70</strain>
    </source>
</reference>
<feature type="transmembrane region" description="Helical" evidence="1">
    <location>
        <begin position="168"/>
        <end position="184"/>
    </location>
</feature>
<feature type="transmembrane region" description="Helical" evidence="1">
    <location>
        <begin position="108"/>
        <end position="130"/>
    </location>
</feature>